<organism evidence="2 3">
    <name type="scientific">Guptibacillus hwajinpoensis</name>
    <dbReference type="NCBI Taxonomy" id="208199"/>
    <lineage>
        <taxon>Bacteria</taxon>
        <taxon>Bacillati</taxon>
        <taxon>Bacillota</taxon>
        <taxon>Bacilli</taxon>
        <taxon>Bacillales</taxon>
        <taxon>Guptibacillaceae</taxon>
        <taxon>Guptibacillus</taxon>
    </lineage>
</organism>
<dbReference type="Gene3D" id="3.40.50.720">
    <property type="entry name" value="NAD(P)-binding Rossmann-like Domain"/>
    <property type="match status" value="1"/>
</dbReference>
<dbReference type="Pfam" id="PF07993">
    <property type="entry name" value="NAD_binding_4"/>
    <property type="match status" value="1"/>
</dbReference>
<comment type="caution">
    <text evidence="2">The sequence shown here is derived from an EMBL/GenBank/DDBJ whole genome shotgun (WGS) entry which is preliminary data.</text>
</comment>
<reference evidence="2" key="1">
    <citation type="submission" date="2015-06" db="EMBL/GenBank/DDBJ databases">
        <authorList>
            <person name="Liu B."/>
            <person name="Wang J."/>
            <person name="Zhu Y."/>
            <person name="Liu G."/>
            <person name="Chen Q."/>
            <person name="Zheng C."/>
            <person name="Che J."/>
            <person name="Ge C."/>
            <person name="Shi H."/>
            <person name="Pan Z."/>
            <person name="Liu X."/>
        </authorList>
    </citation>
    <scope>NUCLEOTIDE SEQUENCE [LARGE SCALE GENOMIC DNA]</scope>
    <source>
        <strain evidence="2">DSM 16346</strain>
    </source>
</reference>
<dbReference type="Proteomes" id="UP000035996">
    <property type="component" value="Unassembled WGS sequence"/>
</dbReference>
<feature type="domain" description="Thioester reductase (TE)" evidence="1">
    <location>
        <begin position="6"/>
        <end position="231"/>
    </location>
</feature>
<dbReference type="OrthoDB" id="9807212at2"/>
<dbReference type="PANTHER" id="PTHR11011">
    <property type="entry name" value="MALE STERILITY PROTEIN 2-RELATED"/>
    <property type="match status" value="1"/>
</dbReference>
<dbReference type="AlphaFoldDB" id="A0A0J6CIT6"/>
<sequence length="354" mass="40706">MSIYFITGFPGFLAIHLVEELRKQNPSAFFYLLVQKDQLEKAQLVKEDLELFNAQLVEGDITMRGLGIDPVNREVINETVTHVFHLAAIYDLAVSLDIAWRTNVEGTSHVVELCEDLANLKRFIYFSTAFVSGYREETIFEHELGKDQTFKNHYEHTKYEAEVIVSNSSLPKTIVRPGIVIGNSKTGQTSKFDGPYFILRFLDQVQRLPIPFIGKGDAFVNLVPVDFVISATTYLAHCDEAVNQTFHLTDPAPYPAKKLYEMFCELLLHKKPSWVLPKFIVQNALSVKALRKRLDVVKETIDYFECNAHYDSTRTTELLSREGINCPDLKDYIEEIVHFYVHNRIDHEKKQPIQ</sequence>
<dbReference type="GO" id="GO:0080019">
    <property type="term" value="F:alcohol-forming very long-chain fatty acyl-CoA reductase activity"/>
    <property type="evidence" value="ECO:0007669"/>
    <property type="project" value="InterPro"/>
</dbReference>
<dbReference type="PANTHER" id="PTHR11011:SF45">
    <property type="entry name" value="FATTY ACYL-COA REDUCTASE CG8306-RELATED"/>
    <property type="match status" value="1"/>
</dbReference>
<keyword evidence="3" id="KW-1185">Reference proteome</keyword>
<dbReference type="GO" id="GO:0035336">
    <property type="term" value="P:long-chain fatty-acyl-CoA metabolic process"/>
    <property type="evidence" value="ECO:0007669"/>
    <property type="project" value="TreeGrafter"/>
</dbReference>
<gene>
    <name evidence="2" type="ORF">AB986_18380</name>
</gene>
<dbReference type="InterPro" id="IPR013120">
    <property type="entry name" value="FAR_NAD-bd"/>
</dbReference>
<evidence type="ECO:0000313" key="3">
    <source>
        <dbReference type="Proteomes" id="UP000035996"/>
    </source>
</evidence>
<name>A0A0J6CIT6_9BACL</name>
<proteinExistence type="predicted"/>
<dbReference type="PATRIC" id="fig|157733.3.peg.1621"/>
<dbReference type="InterPro" id="IPR036291">
    <property type="entry name" value="NAD(P)-bd_dom_sf"/>
</dbReference>
<dbReference type="SUPFAM" id="SSF51735">
    <property type="entry name" value="NAD(P)-binding Rossmann-fold domains"/>
    <property type="match status" value="1"/>
</dbReference>
<accession>A0A0J6CIT6</accession>
<dbReference type="STRING" id="157733.AB986_18380"/>
<dbReference type="RefSeq" id="WP_048313083.1">
    <property type="nucleotide sequence ID" value="NZ_CP119526.1"/>
</dbReference>
<evidence type="ECO:0000259" key="1">
    <source>
        <dbReference type="Pfam" id="PF07993"/>
    </source>
</evidence>
<protein>
    <recommendedName>
        <fullName evidence="1">Thioester reductase (TE) domain-containing protein</fullName>
    </recommendedName>
</protein>
<dbReference type="EMBL" id="LELK01000009">
    <property type="protein sequence ID" value="KMM36106.1"/>
    <property type="molecule type" value="Genomic_DNA"/>
</dbReference>
<evidence type="ECO:0000313" key="2">
    <source>
        <dbReference type="EMBL" id="KMM36106.1"/>
    </source>
</evidence>
<dbReference type="CDD" id="cd05263">
    <property type="entry name" value="MupV_like_SDR_e"/>
    <property type="match status" value="1"/>
</dbReference>
<dbReference type="InterPro" id="IPR026055">
    <property type="entry name" value="FAR"/>
</dbReference>